<evidence type="ECO:0000313" key="3">
    <source>
        <dbReference type="EMBL" id="EOB12599.1"/>
    </source>
</evidence>
<dbReference type="OMA" id="EDTRPFQ"/>
<dbReference type="VEuPathDB" id="MicrosporidiaDB:NBO_400g0001"/>
<dbReference type="Proteomes" id="UP000016927">
    <property type="component" value="Unassembled WGS sequence"/>
</dbReference>
<organism evidence="3 4">
    <name type="scientific">Nosema bombycis (strain CQ1 / CVCC 102059)</name>
    <name type="common">Microsporidian parasite</name>
    <name type="synonym">Pebrine of silkworm</name>
    <dbReference type="NCBI Taxonomy" id="578461"/>
    <lineage>
        <taxon>Eukaryota</taxon>
        <taxon>Fungi</taxon>
        <taxon>Fungi incertae sedis</taxon>
        <taxon>Microsporidia</taxon>
        <taxon>Nosematidae</taxon>
        <taxon>Nosema</taxon>
    </lineage>
</organism>
<dbReference type="HOGENOM" id="CLU_093580_0_0_1"/>
<sequence>MLIMIINRTLEFKKCRPKLEKDLIREGYTDISNLRLLLSTIKNDIYSLSIKQEKHCLPSFIPKKKRRDELEVFKTHISNNIMSLDKLIKSLEFKHLVLDRTIKKYFGSQLKILLTEYRNIQQSFLHKINFYEEYEVQEEEETGDLMESKFDNVINIRQSIYELTTLLVEMKMVVNTQGYAIDRIDFFYDNTNINLEGLNNEIEKIAVSYRGVKDKIMYFLILFVIALVFLTILKMLLAKNR</sequence>
<proteinExistence type="predicted"/>
<gene>
    <name evidence="3" type="primary">TLG2</name>
    <name evidence="3" type="ORF">NBO_400g0001</name>
</gene>
<reference evidence="3 4" key="1">
    <citation type="journal article" date="2013" name="BMC Genomics">
        <title>Comparative genomics of parasitic silkworm microsporidia reveal an association between genome expansion and host adaptation.</title>
        <authorList>
            <person name="Pan G."/>
            <person name="Xu J."/>
            <person name="Li T."/>
            <person name="Xia Q."/>
            <person name="Liu S.L."/>
            <person name="Zhang G."/>
            <person name="Li S."/>
            <person name="Li C."/>
            <person name="Liu H."/>
            <person name="Yang L."/>
            <person name="Liu T."/>
            <person name="Zhang X."/>
            <person name="Wu Z."/>
            <person name="Fan W."/>
            <person name="Dang X."/>
            <person name="Xiang H."/>
            <person name="Tao M."/>
            <person name="Li Y."/>
            <person name="Hu J."/>
            <person name="Li Z."/>
            <person name="Lin L."/>
            <person name="Luo J."/>
            <person name="Geng L."/>
            <person name="Wang L."/>
            <person name="Long M."/>
            <person name="Wan Y."/>
            <person name="He N."/>
            <person name="Zhang Z."/>
            <person name="Lu C."/>
            <person name="Keeling P.J."/>
            <person name="Wang J."/>
            <person name="Xiang Z."/>
            <person name="Zhou Z."/>
        </authorList>
    </citation>
    <scope>NUCLEOTIDE SEQUENCE [LARGE SCALE GENOMIC DNA]</scope>
    <source>
        <strain evidence="4">CQ1 / CVCC 102059</strain>
    </source>
</reference>
<accession>R0M3K4</accession>
<feature type="domain" description="T-SNARE coiled-coil homology" evidence="2">
    <location>
        <begin position="143"/>
        <end position="205"/>
    </location>
</feature>
<dbReference type="EMBL" id="KB909308">
    <property type="protein sequence ID" value="EOB12599.1"/>
    <property type="molecule type" value="Genomic_DNA"/>
</dbReference>
<keyword evidence="1" id="KW-0472">Membrane</keyword>
<dbReference type="OrthoDB" id="10251371at2759"/>
<evidence type="ECO:0000259" key="2">
    <source>
        <dbReference type="PROSITE" id="PS50192"/>
    </source>
</evidence>
<dbReference type="Gene3D" id="1.20.5.110">
    <property type="match status" value="1"/>
</dbReference>
<dbReference type="AlphaFoldDB" id="R0M3K4"/>
<protein>
    <submittedName>
        <fullName evidence="3">t-SNARE affecting a late Golgi compartment protein 2</fullName>
    </submittedName>
</protein>
<evidence type="ECO:0000313" key="4">
    <source>
        <dbReference type="Proteomes" id="UP000016927"/>
    </source>
</evidence>
<feature type="transmembrane region" description="Helical" evidence="1">
    <location>
        <begin position="216"/>
        <end position="237"/>
    </location>
</feature>
<evidence type="ECO:0000256" key="1">
    <source>
        <dbReference type="SAM" id="Phobius"/>
    </source>
</evidence>
<dbReference type="SUPFAM" id="SSF47661">
    <property type="entry name" value="t-snare proteins"/>
    <property type="match status" value="1"/>
</dbReference>
<dbReference type="PROSITE" id="PS50192">
    <property type="entry name" value="T_SNARE"/>
    <property type="match status" value="1"/>
</dbReference>
<dbReference type="GO" id="GO:0016020">
    <property type="term" value="C:membrane"/>
    <property type="evidence" value="ECO:0007669"/>
    <property type="project" value="InterPro"/>
</dbReference>
<keyword evidence="1" id="KW-0812">Transmembrane</keyword>
<dbReference type="InterPro" id="IPR000727">
    <property type="entry name" value="T_SNARE_dom"/>
</dbReference>
<dbReference type="InterPro" id="IPR010989">
    <property type="entry name" value="SNARE"/>
</dbReference>
<keyword evidence="4" id="KW-1185">Reference proteome</keyword>
<keyword evidence="1" id="KW-1133">Transmembrane helix</keyword>
<dbReference type="STRING" id="578461.R0M3K4"/>
<dbReference type="GO" id="GO:0016192">
    <property type="term" value="P:vesicle-mediated transport"/>
    <property type="evidence" value="ECO:0007669"/>
    <property type="project" value="InterPro"/>
</dbReference>
<name>R0M3K4_NOSB1</name>